<gene>
    <name evidence="2" type="ORF">ROZALSC1DRAFT_23201</name>
    <name evidence="1" type="ORF">ROZALSC1DRAFT_24503</name>
</gene>
<sequence length="170" mass="19802">MPTVFEMKGKYFGNLKPYLALRKLHGGMSFATLSIFTDYTLNRIEEYADYVPVAAIMALENNTNVIFSFSFGYVPRRGGNYDKNIFAYIGVTGMHWLTLMPLPPFQLCMTKMLIKCNQKTFYNFYVFSKNILLSLAKFPKIILRCTPLSSKYNYIKAFIFVFTFRSFLRI</sequence>
<evidence type="ECO:0000313" key="2">
    <source>
        <dbReference type="EMBL" id="RKP18478.1"/>
    </source>
</evidence>
<accession>A0A4P9YGX6</accession>
<dbReference type="Proteomes" id="UP000281549">
    <property type="component" value="Unassembled WGS sequence"/>
</dbReference>
<evidence type="ECO:0000313" key="1">
    <source>
        <dbReference type="EMBL" id="RKP17142.1"/>
    </source>
</evidence>
<protein>
    <submittedName>
        <fullName evidence="2">Uncharacterized protein</fullName>
    </submittedName>
</protein>
<evidence type="ECO:0000313" key="3">
    <source>
        <dbReference type="Proteomes" id="UP000281549"/>
    </source>
</evidence>
<proteinExistence type="predicted"/>
<dbReference type="EMBL" id="ML005448">
    <property type="protein sequence ID" value="RKP18478.1"/>
    <property type="molecule type" value="Genomic_DNA"/>
</dbReference>
<organism evidence="2 3">
    <name type="scientific">Rozella allomycis (strain CSF55)</name>
    <dbReference type="NCBI Taxonomy" id="988480"/>
    <lineage>
        <taxon>Eukaryota</taxon>
        <taxon>Fungi</taxon>
        <taxon>Fungi incertae sedis</taxon>
        <taxon>Cryptomycota</taxon>
        <taxon>Cryptomycota incertae sedis</taxon>
        <taxon>Rozella</taxon>
    </lineage>
</organism>
<reference evidence="2" key="2">
    <citation type="submission" date="2018-08" db="EMBL/GenBank/DDBJ databases">
        <title>Leveraging single-cell genomics to expand the Fungal Tree of Life.</title>
        <authorList>
            <consortium name="DOE Joint Genome Institute"/>
            <person name="Ahrendt S.R."/>
            <person name="Quandt C.A."/>
            <person name="Ciobanu D."/>
            <person name="Clum A."/>
            <person name="Salamov A."/>
            <person name="Andreopoulos B."/>
            <person name="Cheng J.-F."/>
            <person name="Woyke T."/>
            <person name="Pelin A."/>
            <person name="Henrissat B."/>
            <person name="Reynolds N."/>
            <person name="Benny G.L."/>
            <person name="Smith M.E."/>
            <person name="James T.Y."/>
            <person name="Grigoriev I.V."/>
        </authorList>
    </citation>
    <scope>NUCLEOTIDE SEQUENCE</scope>
    <source>
        <strain evidence="2">CSF55</strain>
    </source>
</reference>
<reference evidence="3" key="1">
    <citation type="journal article" date="2018" name="Nat. Microbiol.">
        <title>Leveraging single-cell genomics to expand the fungal tree of life.</title>
        <authorList>
            <person name="Ahrendt S.R."/>
            <person name="Quandt C.A."/>
            <person name="Ciobanu D."/>
            <person name="Clum A."/>
            <person name="Salamov A."/>
            <person name="Andreopoulos B."/>
            <person name="Cheng J.F."/>
            <person name="Woyke T."/>
            <person name="Pelin A."/>
            <person name="Henrissat B."/>
            <person name="Reynolds N.K."/>
            <person name="Benny G.L."/>
            <person name="Smith M.E."/>
            <person name="James T.Y."/>
            <person name="Grigoriev I.V."/>
        </authorList>
    </citation>
    <scope>NUCLEOTIDE SEQUENCE [LARGE SCALE GENOMIC DNA]</scope>
    <source>
        <strain evidence="3">CSF55</strain>
    </source>
</reference>
<name>A0A4P9YGX6_ROZAC</name>
<dbReference type="EMBL" id="ML006005">
    <property type="protein sequence ID" value="RKP17142.1"/>
    <property type="molecule type" value="Genomic_DNA"/>
</dbReference>
<dbReference type="AlphaFoldDB" id="A0A4P9YGX6"/>